<keyword evidence="3" id="KW-1185">Reference proteome</keyword>
<keyword evidence="1" id="KW-0472">Membrane</keyword>
<keyword evidence="1" id="KW-0812">Transmembrane</keyword>
<dbReference type="InParanoid" id="A0A2H3CYW0"/>
<evidence type="ECO:0000313" key="3">
    <source>
        <dbReference type="Proteomes" id="UP000217790"/>
    </source>
</evidence>
<proteinExistence type="predicted"/>
<sequence>MSTIMNDQPIRLTALSAHGSSNFNKIRAAVIGFTALSVFCQNRLATRTRFEGEWYQETPIRRPVLALFIAYYLSLSFGSVCGPCLTNRKARCAVTRICLMSTVEMMLRVNEEATDRLTQATMKMKYHAYVYG</sequence>
<reference evidence="3" key="1">
    <citation type="journal article" date="2017" name="Nat. Ecol. Evol.">
        <title>Genome expansion and lineage-specific genetic innovations in the forest pathogenic fungi Armillaria.</title>
        <authorList>
            <person name="Sipos G."/>
            <person name="Prasanna A.N."/>
            <person name="Walter M.C."/>
            <person name="O'Connor E."/>
            <person name="Balint B."/>
            <person name="Krizsan K."/>
            <person name="Kiss B."/>
            <person name="Hess J."/>
            <person name="Varga T."/>
            <person name="Slot J."/>
            <person name="Riley R."/>
            <person name="Boka B."/>
            <person name="Rigling D."/>
            <person name="Barry K."/>
            <person name="Lee J."/>
            <person name="Mihaltcheva S."/>
            <person name="LaButti K."/>
            <person name="Lipzen A."/>
            <person name="Waldron R."/>
            <person name="Moloney N.M."/>
            <person name="Sperisen C."/>
            <person name="Kredics L."/>
            <person name="Vagvoelgyi C."/>
            <person name="Patrignani A."/>
            <person name="Fitzpatrick D."/>
            <person name="Nagy I."/>
            <person name="Doyle S."/>
            <person name="Anderson J.B."/>
            <person name="Grigoriev I.V."/>
            <person name="Gueldener U."/>
            <person name="Muensterkoetter M."/>
            <person name="Nagy L.G."/>
        </authorList>
    </citation>
    <scope>NUCLEOTIDE SEQUENCE [LARGE SCALE GENOMIC DNA]</scope>
    <source>
        <strain evidence="3">Ar21-2</strain>
    </source>
</reference>
<protein>
    <submittedName>
        <fullName evidence="2">Uncharacterized protein</fullName>
    </submittedName>
</protein>
<dbReference type="EMBL" id="KZ293698">
    <property type="protein sequence ID" value="PBK84372.1"/>
    <property type="molecule type" value="Genomic_DNA"/>
</dbReference>
<evidence type="ECO:0000256" key="1">
    <source>
        <dbReference type="SAM" id="Phobius"/>
    </source>
</evidence>
<name>A0A2H3CYW0_ARMGA</name>
<dbReference type="AlphaFoldDB" id="A0A2H3CYW0"/>
<evidence type="ECO:0000313" key="2">
    <source>
        <dbReference type="EMBL" id="PBK84372.1"/>
    </source>
</evidence>
<organism evidence="2 3">
    <name type="scientific">Armillaria gallica</name>
    <name type="common">Bulbous honey fungus</name>
    <name type="synonym">Armillaria bulbosa</name>
    <dbReference type="NCBI Taxonomy" id="47427"/>
    <lineage>
        <taxon>Eukaryota</taxon>
        <taxon>Fungi</taxon>
        <taxon>Dikarya</taxon>
        <taxon>Basidiomycota</taxon>
        <taxon>Agaricomycotina</taxon>
        <taxon>Agaricomycetes</taxon>
        <taxon>Agaricomycetidae</taxon>
        <taxon>Agaricales</taxon>
        <taxon>Marasmiineae</taxon>
        <taxon>Physalacriaceae</taxon>
        <taxon>Armillaria</taxon>
    </lineage>
</organism>
<accession>A0A2H3CYW0</accession>
<dbReference type="Proteomes" id="UP000217790">
    <property type="component" value="Unassembled WGS sequence"/>
</dbReference>
<keyword evidence="1" id="KW-1133">Transmembrane helix</keyword>
<gene>
    <name evidence="2" type="ORF">ARMGADRAFT_607221</name>
</gene>
<feature type="transmembrane region" description="Helical" evidence="1">
    <location>
        <begin position="64"/>
        <end position="86"/>
    </location>
</feature>